<dbReference type="RefSeq" id="WP_125576163.1">
    <property type="nucleotide sequence ID" value="NZ_JBHTOF010000020.1"/>
</dbReference>
<keyword evidence="5" id="KW-0663">Pyridoxal phosphate</keyword>
<dbReference type="PROSITE" id="PS00105">
    <property type="entry name" value="AA_TRANSFER_CLASS_1"/>
    <property type="match status" value="1"/>
</dbReference>
<proteinExistence type="inferred from homology"/>
<dbReference type="InterPro" id="IPR015424">
    <property type="entry name" value="PyrdxlP-dep_Trfase"/>
</dbReference>
<dbReference type="Pfam" id="PF00155">
    <property type="entry name" value="Aminotran_1_2"/>
    <property type="match status" value="1"/>
</dbReference>
<evidence type="ECO:0000256" key="1">
    <source>
        <dbReference type="ARBA" id="ARBA00001933"/>
    </source>
</evidence>
<evidence type="ECO:0000256" key="6">
    <source>
        <dbReference type="RuleBase" id="RU000481"/>
    </source>
</evidence>
<comment type="cofactor">
    <cofactor evidence="1 6">
        <name>pyridoxal 5'-phosphate</name>
        <dbReference type="ChEBI" id="CHEBI:597326"/>
    </cofactor>
</comment>
<dbReference type="InterPro" id="IPR004839">
    <property type="entry name" value="Aminotransferase_I/II_large"/>
</dbReference>
<evidence type="ECO:0000256" key="4">
    <source>
        <dbReference type="ARBA" id="ARBA00022679"/>
    </source>
</evidence>
<organism evidence="8 9">
    <name type="scientific">Lapidilactobacillus mulanensis</name>
    <dbReference type="NCBI Taxonomy" id="2485999"/>
    <lineage>
        <taxon>Bacteria</taxon>
        <taxon>Bacillati</taxon>
        <taxon>Bacillota</taxon>
        <taxon>Bacilli</taxon>
        <taxon>Lactobacillales</taxon>
        <taxon>Lactobacillaceae</taxon>
        <taxon>Lapidilactobacillus</taxon>
    </lineage>
</organism>
<reference evidence="9" key="1">
    <citation type="journal article" date="2019" name="Int. J. Syst. Evol. Microbiol.">
        <title>The Global Catalogue of Microorganisms (GCM) 10K type strain sequencing project: providing services to taxonomists for standard genome sequencing and annotation.</title>
        <authorList>
            <consortium name="The Broad Institute Genomics Platform"/>
            <consortium name="The Broad Institute Genome Sequencing Center for Infectious Disease"/>
            <person name="Wu L."/>
            <person name="Ma J."/>
        </authorList>
    </citation>
    <scope>NUCLEOTIDE SEQUENCE [LARGE SCALE GENOMIC DNA]</scope>
    <source>
        <strain evidence="9">CCM 8951</strain>
    </source>
</reference>
<keyword evidence="9" id="KW-1185">Reference proteome</keyword>
<accession>A0ABW4DJR9</accession>
<dbReference type="SUPFAM" id="SSF53383">
    <property type="entry name" value="PLP-dependent transferases"/>
    <property type="match status" value="1"/>
</dbReference>
<keyword evidence="3 6" id="KW-0032">Aminotransferase</keyword>
<dbReference type="EC" id="2.6.1.-" evidence="6"/>
<dbReference type="PANTHER" id="PTHR46383:SF4">
    <property type="entry name" value="AMINOTRANSFERASE"/>
    <property type="match status" value="1"/>
</dbReference>
<feature type="domain" description="Aminotransferase class I/classII large" evidence="7">
    <location>
        <begin position="36"/>
        <end position="384"/>
    </location>
</feature>
<evidence type="ECO:0000259" key="7">
    <source>
        <dbReference type="Pfam" id="PF00155"/>
    </source>
</evidence>
<comment type="caution">
    <text evidence="8">The sequence shown here is derived from an EMBL/GenBank/DDBJ whole genome shotgun (WGS) entry which is preliminary data.</text>
</comment>
<gene>
    <name evidence="8" type="ORF">ACFQ4L_02270</name>
</gene>
<dbReference type="CDD" id="cd00609">
    <property type="entry name" value="AAT_like"/>
    <property type="match status" value="1"/>
</dbReference>
<dbReference type="InterPro" id="IPR050596">
    <property type="entry name" value="AspAT/PAT-like"/>
</dbReference>
<dbReference type="Proteomes" id="UP001597244">
    <property type="component" value="Unassembled WGS sequence"/>
</dbReference>
<dbReference type="GO" id="GO:0008483">
    <property type="term" value="F:transaminase activity"/>
    <property type="evidence" value="ECO:0007669"/>
    <property type="project" value="UniProtKB-KW"/>
</dbReference>
<dbReference type="InterPro" id="IPR004838">
    <property type="entry name" value="NHTrfase_class1_PyrdxlP-BS"/>
</dbReference>
<evidence type="ECO:0000256" key="3">
    <source>
        <dbReference type="ARBA" id="ARBA00022576"/>
    </source>
</evidence>
<evidence type="ECO:0000313" key="8">
    <source>
        <dbReference type="EMBL" id="MFD1464917.1"/>
    </source>
</evidence>
<evidence type="ECO:0000256" key="5">
    <source>
        <dbReference type="ARBA" id="ARBA00022898"/>
    </source>
</evidence>
<name>A0ABW4DJR9_9LACO</name>
<evidence type="ECO:0000313" key="9">
    <source>
        <dbReference type="Proteomes" id="UP001597244"/>
    </source>
</evidence>
<protein>
    <recommendedName>
        <fullName evidence="6">Aminotransferase</fullName>
        <ecNumber evidence="6">2.6.1.-</ecNumber>
    </recommendedName>
</protein>
<dbReference type="PANTHER" id="PTHR46383">
    <property type="entry name" value="ASPARTATE AMINOTRANSFERASE"/>
    <property type="match status" value="1"/>
</dbReference>
<dbReference type="InterPro" id="IPR015421">
    <property type="entry name" value="PyrdxlP-dep_Trfase_major"/>
</dbReference>
<evidence type="ECO:0000256" key="2">
    <source>
        <dbReference type="ARBA" id="ARBA00007441"/>
    </source>
</evidence>
<dbReference type="EMBL" id="JBHTOF010000020">
    <property type="protein sequence ID" value="MFD1464917.1"/>
    <property type="molecule type" value="Genomic_DNA"/>
</dbReference>
<comment type="similarity">
    <text evidence="2 6">Belongs to the class-I pyridoxal-phosphate-dependent aminotransferase family.</text>
</comment>
<sequence length="397" mass="43290">MPELKLGLSKLGNRNLDTVPPSAIREFDNEISLIPGMIKLTLGEPDFAVPDHVKQATKVAIDQNFSHYAPSFGFMELRELISQYLADKFDTHYVATQEVVVTVGATEGIYAAISGLFNPGDTIIVPTPTFPLYETVAKVNGIHVINVNTAPDFVLTAAKLTEVLAEHPEATGLVLNYPNNPTGATYTHAQLHELADVIKQTDLVVLSDEIYAELSYREPHLSMGKLLPEQTVLISGFSKSHAMTGYRIGYLAGPHALIALIGKMHQFLVTTAASPMMKAAEEALKNGQDDAQQMRDVYRERQGLILHDLQQAGFTAPTPAGAFYIFAKIPPTLIQDDVKFAYDLAKKAKVGVTPGSVFGPGGEGHVRLSYAASTQNLQEAGRRIQKYVAAFRINDEK</sequence>
<dbReference type="Gene3D" id="3.40.640.10">
    <property type="entry name" value="Type I PLP-dependent aspartate aminotransferase-like (Major domain)"/>
    <property type="match status" value="1"/>
</dbReference>
<keyword evidence="4 6" id="KW-0808">Transferase</keyword>